<keyword evidence="7" id="KW-0436">Ligase</keyword>
<dbReference type="Pfam" id="PF05378">
    <property type="entry name" value="Hydant_A_N"/>
    <property type="match status" value="2"/>
</dbReference>
<dbReference type="Pfam" id="PF01968">
    <property type="entry name" value="Hydantoinase_A"/>
    <property type="match status" value="1"/>
</dbReference>
<dbReference type="KEGG" id="svp:Pan189_27020"/>
<keyword evidence="8" id="KW-1185">Reference proteome</keyword>
<evidence type="ECO:0000259" key="5">
    <source>
        <dbReference type="Pfam" id="PF05378"/>
    </source>
</evidence>
<organism evidence="7 8">
    <name type="scientific">Stratiformator vulcanicus</name>
    <dbReference type="NCBI Taxonomy" id="2527980"/>
    <lineage>
        <taxon>Bacteria</taxon>
        <taxon>Pseudomonadati</taxon>
        <taxon>Planctomycetota</taxon>
        <taxon>Planctomycetia</taxon>
        <taxon>Planctomycetales</taxon>
        <taxon>Planctomycetaceae</taxon>
        <taxon>Stratiformator</taxon>
    </lineage>
</organism>
<comment type="similarity">
    <text evidence="1">Belongs to the oxoprolinase family.</text>
</comment>
<feature type="domain" description="Hydantoinase/oxoprolinase N-terminal" evidence="5">
    <location>
        <begin position="192"/>
        <end position="338"/>
    </location>
</feature>
<feature type="domain" description="Acetophenone carboxylase-like C-terminal" evidence="6">
    <location>
        <begin position="772"/>
        <end position="815"/>
    </location>
</feature>
<dbReference type="GO" id="GO:0016874">
    <property type="term" value="F:ligase activity"/>
    <property type="evidence" value="ECO:0007669"/>
    <property type="project" value="UniProtKB-KW"/>
</dbReference>
<dbReference type="InterPro" id="IPR049517">
    <property type="entry name" value="ACX-like_C"/>
</dbReference>
<feature type="domain" description="Hydantoinase A/oxoprolinase" evidence="3">
    <location>
        <begin position="358"/>
        <end position="640"/>
    </location>
</feature>
<evidence type="ECO:0000259" key="4">
    <source>
        <dbReference type="Pfam" id="PF02538"/>
    </source>
</evidence>
<dbReference type="InterPro" id="IPR045079">
    <property type="entry name" value="Oxoprolinase-like"/>
</dbReference>
<dbReference type="PANTHER" id="PTHR11365">
    <property type="entry name" value="5-OXOPROLINASE RELATED"/>
    <property type="match status" value="1"/>
</dbReference>
<dbReference type="InterPro" id="IPR008040">
    <property type="entry name" value="Hydant_A_N"/>
</dbReference>
<dbReference type="Proteomes" id="UP000317318">
    <property type="component" value="Chromosome"/>
</dbReference>
<dbReference type="PANTHER" id="PTHR11365:SF23">
    <property type="entry name" value="HYPOTHETICAL 5-OXOPROLINASE (EUROFUNG)-RELATED"/>
    <property type="match status" value="1"/>
</dbReference>
<evidence type="ECO:0000259" key="6">
    <source>
        <dbReference type="Pfam" id="PF19278"/>
    </source>
</evidence>
<accession>A0A517R373</accession>
<proteinExistence type="inferred from homology"/>
<dbReference type="EMBL" id="CP036268">
    <property type="protein sequence ID" value="QDT38311.1"/>
    <property type="molecule type" value="Genomic_DNA"/>
</dbReference>
<dbReference type="Pfam" id="PF19278">
    <property type="entry name" value="Hydant_A_C"/>
    <property type="match status" value="1"/>
</dbReference>
<reference evidence="7 8" key="1">
    <citation type="submission" date="2019-02" db="EMBL/GenBank/DDBJ databases">
        <title>Deep-cultivation of Planctomycetes and their phenomic and genomic characterization uncovers novel biology.</title>
        <authorList>
            <person name="Wiegand S."/>
            <person name="Jogler M."/>
            <person name="Boedeker C."/>
            <person name="Pinto D."/>
            <person name="Vollmers J."/>
            <person name="Rivas-Marin E."/>
            <person name="Kohn T."/>
            <person name="Peeters S.H."/>
            <person name="Heuer A."/>
            <person name="Rast P."/>
            <person name="Oberbeckmann S."/>
            <person name="Bunk B."/>
            <person name="Jeske O."/>
            <person name="Meyerdierks A."/>
            <person name="Storesund J.E."/>
            <person name="Kallscheuer N."/>
            <person name="Luecker S."/>
            <person name="Lage O.M."/>
            <person name="Pohl T."/>
            <person name="Merkel B.J."/>
            <person name="Hornburger P."/>
            <person name="Mueller R.-W."/>
            <person name="Bruemmer F."/>
            <person name="Labrenz M."/>
            <person name="Spormann A.M."/>
            <person name="Op den Camp H."/>
            <person name="Overmann J."/>
            <person name="Amann R."/>
            <person name="Jetten M.S.M."/>
            <person name="Mascher T."/>
            <person name="Medema M.H."/>
            <person name="Devos D.P."/>
            <person name="Kaster A.-K."/>
            <person name="Ovreas L."/>
            <person name="Rohde M."/>
            <person name="Galperin M.Y."/>
            <person name="Jogler C."/>
        </authorList>
    </citation>
    <scope>NUCLEOTIDE SEQUENCE [LARGE SCALE GENOMIC DNA]</scope>
    <source>
        <strain evidence="7 8">Pan189</strain>
    </source>
</reference>
<name>A0A517R373_9PLAN</name>
<dbReference type="GO" id="GO:0005829">
    <property type="term" value="C:cytosol"/>
    <property type="evidence" value="ECO:0007669"/>
    <property type="project" value="TreeGrafter"/>
</dbReference>
<dbReference type="GO" id="GO:0006749">
    <property type="term" value="P:glutathione metabolic process"/>
    <property type="evidence" value="ECO:0007669"/>
    <property type="project" value="TreeGrafter"/>
</dbReference>
<evidence type="ECO:0000259" key="3">
    <source>
        <dbReference type="Pfam" id="PF01968"/>
    </source>
</evidence>
<dbReference type="Pfam" id="PF02538">
    <property type="entry name" value="Hydantoinase_B"/>
    <property type="match status" value="1"/>
</dbReference>
<protein>
    <submittedName>
        <fullName evidence="7">Acetophenone carboxylase gamma subunit</fullName>
        <ecNumber evidence="7">6.4.1.8</ecNumber>
    </submittedName>
</protein>
<feature type="domain" description="Hydantoinase/oxoprolinase N-terminal" evidence="5">
    <location>
        <begin position="90"/>
        <end position="139"/>
    </location>
</feature>
<dbReference type="InterPro" id="IPR003692">
    <property type="entry name" value="Hydantoinase_B"/>
</dbReference>
<sequence>MGGLFVGECGTIVATTDTGRYRIGEFTSHFCKFFAKVRKSLRSLPDRHSQRQEGSSVYLAATGFQSVDRTGKIVMTEAVNPPEMKQCWQFWIDVGGTFTDCIASSPQGEITTIKVLSSGAVRGTVSEFLSQTLFRDEERIGEGQKFWVGTHLTTKNAETTRPSTVKIVDFEPGTGLFHCDKPHGLKHGDRYEITTGEPAPIVAIRIALDIAVDDPLPEMTVRLGTTRGTNALLTRTGARTAFVVTEGFADLLEIGDQSRPRLFDLAICKQQPLPEVVLPIPERISAEGDILTPLDESATKTKLQQLRSDGIESVAICLLNAFRNDAHEKNIGRLATELGFQQVSISSQISSKIKVVPRAETTVADAYLTPILRGYIDQIAKLIPNGDRSLKLMTSAGGLISASKFSGKDSILSGPAGGVVGFARVAAEEGFERAIGFDMGGTSTDVARFDGEFEYEQETVKAGVRLSVPTLAIETVAAGGGSICGFDGVRLTVGPKSSGADPGPACYGHGGPLSITDVNVALRLVPEDRFPFPLDHNAVRGRIKSRIDEIAESPMGKSFTVEELASGYRRIAVESMARAIRSVSVSKGFNPAEHGLVAFGGAGPQFACAVARALGIREILISPYAGVLSAFGIGHADVRRSAEWAVLKDLNAELFDEQESLFEQTSERLIRELRDEGIPSSDIASPRRFFELRYRGAETTLTVPLGASAEKTGSAFGELHEGQFGYRRKGRLIEVVSAEIQLTGHTSGHDEPPLPRATKRVVAFDEVAAWFDGSSRPTPLYRYESLNAETTIEGPAIICDASTTIVIEPGFTASMTDRGNLKIVDSSDGGPSRTPISDRHTSEPDPVLLEIFHHRFASIAEQMGNVLQRTALSTNVKERLDFSCAVFSSDGELVANAPHIPVHLGAMSETVKRVIRDVPDLAAGDVIVTNDPFGGGSHLPDVTVVSPVHDVDGGERLYFTASRAHHAEIGGIDPGSVPPFSKNLAEEGVLIRNFRLVSGGRSNETELRDLLGSGRYPSRNVDENLAEIEAQLAANRRGAGQLLALTAETGRKTVTAYMKHIRRASAEKIRLALQAFPNGETTFTDHLDDGSPICVRIEIKGGEAVIDFTGTGPVIADGNLNANRAIVTSAVLYALRCLIAEDIPLNGGVLDPVDILLPECLLNPPEHDDPAKGAAVVGGNVETSQRVVDVLLGAFGLAAASQGTMNNLTFGDDSFGYYETICGGSGATRESDGADAVHTHMTNTRLTDVEVLEHRYPIRVRSFGIRHGSGGGGARAGGDGIVREIEFLKPLQVAMLSERRGNYRPFGLEGGEHGQVGRNLLIRPDGARSDLGGKFRIRAEAGDILRIETPGGGGFGTSSREIDDGS</sequence>
<dbReference type="InterPro" id="IPR002821">
    <property type="entry name" value="Hydantoinase_A"/>
</dbReference>
<feature type="region of interest" description="Disordered" evidence="2">
    <location>
        <begin position="823"/>
        <end position="842"/>
    </location>
</feature>
<gene>
    <name evidence="7" type="primary">apc3</name>
    <name evidence="7" type="ORF">Pan189_27020</name>
</gene>
<dbReference type="GO" id="GO:0017168">
    <property type="term" value="F:5-oxoprolinase (ATP-hydrolyzing) activity"/>
    <property type="evidence" value="ECO:0007669"/>
    <property type="project" value="TreeGrafter"/>
</dbReference>
<evidence type="ECO:0000256" key="1">
    <source>
        <dbReference type="ARBA" id="ARBA00010403"/>
    </source>
</evidence>
<evidence type="ECO:0000313" key="8">
    <source>
        <dbReference type="Proteomes" id="UP000317318"/>
    </source>
</evidence>
<feature type="domain" description="Hydantoinase B/oxoprolinase" evidence="4">
    <location>
        <begin position="845"/>
        <end position="1357"/>
    </location>
</feature>
<dbReference type="EC" id="6.4.1.8" evidence="7"/>
<evidence type="ECO:0000256" key="2">
    <source>
        <dbReference type="SAM" id="MobiDB-lite"/>
    </source>
</evidence>
<evidence type="ECO:0000313" key="7">
    <source>
        <dbReference type="EMBL" id="QDT38311.1"/>
    </source>
</evidence>